<gene>
    <name evidence="2" type="ORF">HMPREF3187_01207</name>
</gene>
<name>A0A133XVW2_9LACT</name>
<evidence type="ECO:0000313" key="3">
    <source>
        <dbReference type="Proteomes" id="UP000070422"/>
    </source>
</evidence>
<organism evidence="2 3">
    <name type="scientific">Aerococcus christensenii</name>
    <dbReference type="NCBI Taxonomy" id="87541"/>
    <lineage>
        <taxon>Bacteria</taxon>
        <taxon>Bacillati</taxon>
        <taxon>Bacillota</taxon>
        <taxon>Bacilli</taxon>
        <taxon>Lactobacillales</taxon>
        <taxon>Aerococcaceae</taxon>
        <taxon>Aerococcus</taxon>
    </lineage>
</organism>
<comment type="caution">
    <text evidence="2">The sequence shown here is derived from an EMBL/GenBank/DDBJ whole genome shotgun (WGS) entry which is preliminary data.</text>
</comment>
<feature type="transmembrane region" description="Helical" evidence="1">
    <location>
        <begin position="12"/>
        <end position="35"/>
    </location>
</feature>
<protein>
    <submittedName>
        <fullName evidence="2">Uncharacterized protein</fullName>
    </submittedName>
</protein>
<dbReference type="EMBL" id="LSCQ01000067">
    <property type="protein sequence ID" value="KXB35043.1"/>
    <property type="molecule type" value="Genomic_DNA"/>
</dbReference>
<feature type="transmembrane region" description="Helical" evidence="1">
    <location>
        <begin position="41"/>
        <end position="62"/>
    </location>
</feature>
<keyword evidence="1" id="KW-0812">Transmembrane</keyword>
<dbReference type="RefSeq" id="WP_060936991.1">
    <property type="nucleotide sequence ID" value="NZ_KQ959317.1"/>
</dbReference>
<dbReference type="OrthoDB" id="2317397at2"/>
<keyword evidence="1" id="KW-0472">Membrane</keyword>
<evidence type="ECO:0000313" key="2">
    <source>
        <dbReference type="EMBL" id="KXB35043.1"/>
    </source>
</evidence>
<sequence length="109" mass="12977">MYTNPKNIRTEVKLFFFYVMDASIFFVTLAVGVALLKQFHVIALLSIVGYFFFGVLGIFLAMRTSRHPIDRNLNMIIHFFRQNRNQYYDFQLDQVRSITEVKKLKEEDK</sequence>
<proteinExistence type="predicted"/>
<accession>A0A133XVW2</accession>
<keyword evidence="1" id="KW-1133">Transmembrane helix</keyword>
<dbReference type="AlphaFoldDB" id="A0A133XVW2"/>
<reference evidence="2 3" key="1">
    <citation type="submission" date="2016-01" db="EMBL/GenBank/DDBJ databases">
        <authorList>
            <person name="Oliw E.H."/>
        </authorList>
    </citation>
    <scope>NUCLEOTIDE SEQUENCE [LARGE SCALE GENOMIC DNA]</scope>
    <source>
        <strain evidence="2 3">KA00635</strain>
    </source>
</reference>
<dbReference type="PATRIC" id="fig|87541.4.peg.1200"/>
<evidence type="ECO:0000256" key="1">
    <source>
        <dbReference type="SAM" id="Phobius"/>
    </source>
</evidence>
<dbReference type="Proteomes" id="UP000070422">
    <property type="component" value="Unassembled WGS sequence"/>
</dbReference>